<proteinExistence type="predicted"/>
<sequence length="227" mass="25023">MKVLFFIPARGGSKGIVDKNLQLIGGESLTERAVKFMCDAGFKESTVLSSDSDKILQIGQAKGVLSDKRSRALSADTTTTAATVKEFLESGRGSYSLGQDDWVIIVEPTSPFRRLETLSAVLMSIESAEFDSVFTVYKSSSVEWVAGKTSWSRKDHVDGRLSRRQTRPAKYYECGVFYATKVKNITSEAIMGKKCNCITVDNTEALDINSPLDLEVCRTVFNQSNET</sequence>
<dbReference type="Gene3D" id="3.90.550.10">
    <property type="entry name" value="Spore Coat Polysaccharide Biosynthesis Protein SpsA, Chain A"/>
    <property type="match status" value="1"/>
</dbReference>
<organism evidence="1 2">
    <name type="scientific">SAR86 cluster bacterium</name>
    <dbReference type="NCBI Taxonomy" id="2030880"/>
    <lineage>
        <taxon>Bacteria</taxon>
        <taxon>Pseudomonadati</taxon>
        <taxon>Pseudomonadota</taxon>
        <taxon>Gammaproteobacteria</taxon>
        <taxon>SAR86 cluster</taxon>
    </lineage>
</organism>
<name>A0A2A5CAG5_9GAMM</name>
<dbReference type="PANTHER" id="PTHR21485">
    <property type="entry name" value="HAD SUPERFAMILY MEMBERS CMAS AND KDSC"/>
    <property type="match status" value="1"/>
</dbReference>
<comment type="caution">
    <text evidence="1">The sequence shown here is derived from an EMBL/GenBank/DDBJ whole genome shotgun (WGS) entry which is preliminary data.</text>
</comment>
<dbReference type="GO" id="GO:0008781">
    <property type="term" value="F:N-acylneuraminate cytidylyltransferase activity"/>
    <property type="evidence" value="ECO:0007669"/>
    <property type="project" value="TreeGrafter"/>
</dbReference>
<dbReference type="InterPro" id="IPR003329">
    <property type="entry name" value="Cytidylyl_trans"/>
</dbReference>
<evidence type="ECO:0000313" key="1">
    <source>
        <dbReference type="EMBL" id="PCJ40430.1"/>
    </source>
</evidence>
<evidence type="ECO:0008006" key="3">
    <source>
        <dbReference type="Google" id="ProtNLM"/>
    </source>
</evidence>
<dbReference type="InterPro" id="IPR029044">
    <property type="entry name" value="Nucleotide-diphossugar_trans"/>
</dbReference>
<dbReference type="SUPFAM" id="SSF53448">
    <property type="entry name" value="Nucleotide-diphospho-sugar transferases"/>
    <property type="match status" value="1"/>
</dbReference>
<accession>A0A2A5CAG5</accession>
<gene>
    <name evidence="1" type="ORF">COA71_11285</name>
</gene>
<protein>
    <recommendedName>
        <fullName evidence="3">Acylneuraminate cytidylyltransferase family protein</fullName>
    </recommendedName>
</protein>
<evidence type="ECO:0000313" key="2">
    <source>
        <dbReference type="Proteomes" id="UP000228987"/>
    </source>
</evidence>
<dbReference type="InterPro" id="IPR050793">
    <property type="entry name" value="CMP-NeuNAc_synthase"/>
</dbReference>
<dbReference type="Proteomes" id="UP000228987">
    <property type="component" value="Unassembled WGS sequence"/>
</dbReference>
<reference evidence="2" key="1">
    <citation type="submission" date="2017-08" db="EMBL/GenBank/DDBJ databases">
        <title>A dynamic microbial community with high functional redundancy inhabits the cold, oxic subseafloor aquifer.</title>
        <authorList>
            <person name="Tully B.J."/>
            <person name="Wheat C.G."/>
            <person name="Glazer B.T."/>
            <person name="Huber J.A."/>
        </authorList>
    </citation>
    <scope>NUCLEOTIDE SEQUENCE [LARGE SCALE GENOMIC DNA]</scope>
</reference>
<dbReference type="EMBL" id="NVWI01000009">
    <property type="protein sequence ID" value="PCJ40430.1"/>
    <property type="molecule type" value="Genomic_DNA"/>
</dbReference>
<dbReference type="PANTHER" id="PTHR21485:SF3">
    <property type="entry name" value="N-ACYLNEURAMINATE CYTIDYLYLTRANSFERASE"/>
    <property type="match status" value="1"/>
</dbReference>
<dbReference type="Pfam" id="PF02348">
    <property type="entry name" value="CTP_transf_3"/>
    <property type="match status" value="1"/>
</dbReference>
<dbReference type="AlphaFoldDB" id="A0A2A5CAG5"/>